<feature type="transmembrane region" description="Helical" evidence="5">
    <location>
        <begin position="298"/>
        <end position="321"/>
    </location>
</feature>
<keyword evidence="8" id="KW-1185">Reference proteome</keyword>
<evidence type="ECO:0000256" key="5">
    <source>
        <dbReference type="SAM" id="Phobius"/>
    </source>
</evidence>
<evidence type="ECO:0000256" key="1">
    <source>
        <dbReference type="ARBA" id="ARBA00004141"/>
    </source>
</evidence>
<accession>A0A8J9YJR4</accession>
<keyword evidence="2 5" id="KW-0812">Transmembrane</keyword>
<feature type="transmembrane region" description="Helical" evidence="5">
    <location>
        <begin position="393"/>
        <end position="417"/>
    </location>
</feature>
<evidence type="ECO:0000313" key="7">
    <source>
        <dbReference type="EMBL" id="CAH0728341.1"/>
    </source>
</evidence>
<keyword evidence="4 5" id="KW-0472">Membrane</keyword>
<feature type="transmembrane region" description="Helical" evidence="5">
    <location>
        <begin position="348"/>
        <end position="372"/>
    </location>
</feature>
<comment type="subcellular location">
    <subcellularLocation>
        <location evidence="1">Membrane</location>
        <topology evidence="1">Multi-pass membrane protein</topology>
    </subcellularLocation>
</comment>
<evidence type="ECO:0000259" key="6">
    <source>
        <dbReference type="PROSITE" id="PS50261"/>
    </source>
</evidence>
<reference evidence="7" key="1">
    <citation type="submission" date="2021-12" db="EMBL/GenBank/DDBJ databases">
        <authorList>
            <person name="Martin H S."/>
        </authorList>
    </citation>
    <scope>NUCLEOTIDE SEQUENCE</scope>
</reference>
<evidence type="ECO:0000256" key="4">
    <source>
        <dbReference type="ARBA" id="ARBA00023136"/>
    </source>
</evidence>
<feature type="domain" description="G-protein coupled receptors family 2 profile 2" evidence="6">
    <location>
        <begin position="188"/>
        <end position="445"/>
    </location>
</feature>
<name>A0A8J9YJR4_9NEOP</name>
<dbReference type="GO" id="GO:0007166">
    <property type="term" value="P:cell surface receptor signaling pathway"/>
    <property type="evidence" value="ECO:0007669"/>
    <property type="project" value="InterPro"/>
</dbReference>
<feature type="transmembrane region" description="Helical" evidence="5">
    <location>
        <begin position="194"/>
        <end position="212"/>
    </location>
</feature>
<feature type="transmembrane region" description="Helical" evidence="5">
    <location>
        <begin position="423"/>
        <end position="443"/>
    </location>
</feature>
<dbReference type="InterPro" id="IPR052808">
    <property type="entry name" value="GPCR_Mth-like"/>
</dbReference>
<keyword evidence="3 5" id="KW-1133">Transmembrane helix</keyword>
<dbReference type="PROSITE" id="PS50261">
    <property type="entry name" value="G_PROTEIN_RECEP_F2_4"/>
    <property type="match status" value="1"/>
</dbReference>
<dbReference type="OrthoDB" id="6339480at2759"/>
<dbReference type="InterPro" id="IPR017981">
    <property type="entry name" value="GPCR_2-like_7TM"/>
</dbReference>
<gene>
    <name evidence="7" type="ORF">BINO364_LOCUS13568</name>
</gene>
<evidence type="ECO:0000313" key="8">
    <source>
        <dbReference type="Proteomes" id="UP000838878"/>
    </source>
</evidence>
<dbReference type="AlphaFoldDB" id="A0A8J9YJR4"/>
<feature type="non-terminal residue" evidence="7">
    <location>
        <position position="479"/>
    </location>
</feature>
<dbReference type="Gene3D" id="1.20.1070.10">
    <property type="entry name" value="Rhodopsin 7-helix transmembrane proteins"/>
    <property type="match status" value="1"/>
</dbReference>
<organism evidence="7 8">
    <name type="scientific">Brenthis ino</name>
    <name type="common">lesser marbled fritillary</name>
    <dbReference type="NCBI Taxonomy" id="405034"/>
    <lineage>
        <taxon>Eukaryota</taxon>
        <taxon>Metazoa</taxon>
        <taxon>Ecdysozoa</taxon>
        <taxon>Arthropoda</taxon>
        <taxon>Hexapoda</taxon>
        <taxon>Insecta</taxon>
        <taxon>Pterygota</taxon>
        <taxon>Neoptera</taxon>
        <taxon>Endopterygota</taxon>
        <taxon>Lepidoptera</taxon>
        <taxon>Glossata</taxon>
        <taxon>Ditrysia</taxon>
        <taxon>Papilionoidea</taxon>
        <taxon>Nymphalidae</taxon>
        <taxon>Heliconiinae</taxon>
        <taxon>Argynnini</taxon>
        <taxon>Brenthis</taxon>
    </lineage>
</organism>
<feature type="transmembrane region" description="Helical" evidence="5">
    <location>
        <begin position="257"/>
        <end position="278"/>
    </location>
</feature>
<dbReference type="GO" id="GO:0004888">
    <property type="term" value="F:transmembrane signaling receptor activity"/>
    <property type="evidence" value="ECO:0007669"/>
    <property type="project" value="InterPro"/>
</dbReference>
<dbReference type="PANTHER" id="PTHR46953">
    <property type="entry name" value="G-PROTEIN COUPLED RECEPTOR MTH-LIKE 1-RELATED"/>
    <property type="match status" value="1"/>
</dbReference>
<dbReference type="GO" id="GO:0016020">
    <property type="term" value="C:membrane"/>
    <property type="evidence" value="ECO:0007669"/>
    <property type="project" value="UniProtKB-SubCell"/>
</dbReference>
<dbReference type="CDD" id="cd15039">
    <property type="entry name" value="7tmB3_Methuselah-like"/>
    <property type="match status" value="1"/>
</dbReference>
<protein>
    <recommendedName>
        <fullName evidence="6">G-protein coupled receptors family 2 profile 2 domain-containing protein</fullName>
    </recommendedName>
</protein>
<proteinExistence type="predicted"/>
<evidence type="ECO:0000256" key="3">
    <source>
        <dbReference type="ARBA" id="ARBA00022989"/>
    </source>
</evidence>
<dbReference type="PANTHER" id="PTHR46953:SF2">
    <property type="entry name" value="G-PROTEIN COUPLED RECEPTOR MTH-LIKE 5-RELATED"/>
    <property type="match status" value="1"/>
</dbReference>
<dbReference type="Proteomes" id="UP000838878">
    <property type="component" value="Chromosome 7"/>
</dbReference>
<evidence type="ECO:0000256" key="2">
    <source>
        <dbReference type="ARBA" id="ARBA00022692"/>
    </source>
</evidence>
<sequence length="479" mass="55339">MVSEYYHAIESNVDLNEVSEQQNSIKINKCCEPNELMVDSVCRLTQKYNQSEWVPQFKTEDGKDAVVKYFGYVNGVPNCATTQQRPIFDLGKSEDELKLLSDGRLQHLIHHEHSTDHIKDDPILTNTFSIHVAILIPDEKVPSSYIHDQNKYCLDKILITSSNTTGLYALVCVPEVIINWKETSFLMKKVLNPIFHAIAMILFLVIAIVYFVLPTLRDLAGNIITTINVCLIISQAADLVRIFTEYSNHISFMVTDVILYISLLGAFFWLNSFGFYIWKTFKSRNVFLRVTDVRKYCYYSSVVWSCVVLMTAMALCAHFLLDTGVDPYKKMRLSTTIFIEDMEQQETIGWLGIAVFFTPIAFTIIFNLFFYITTLKVIKRINIYGRIHYKLKGCFNLFVQLFIIMTMSWLFLLMSWLNYDGLLYAHIVVNLLQAILIFYVCIVRQSHVMFLLRKSCCYAEPVPTGEWGDEMTHMNGGNY</sequence>
<feature type="transmembrane region" description="Helical" evidence="5">
    <location>
        <begin position="219"/>
        <end position="237"/>
    </location>
</feature>
<dbReference type="EMBL" id="OV170227">
    <property type="protein sequence ID" value="CAH0728341.1"/>
    <property type="molecule type" value="Genomic_DNA"/>
</dbReference>